<organism evidence="1 2">
    <name type="scientific">Kurthia gibsonii</name>
    <dbReference type="NCBI Taxonomy" id="33946"/>
    <lineage>
        <taxon>Bacteria</taxon>
        <taxon>Bacillati</taxon>
        <taxon>Bacillota</taxon>
        <taxon>Bacilli</taxon>
        <taxon>Bacillales</taxon>
        <taxon>Caryophanaceae</taxon>
        <taxon>Kurthia</taxon>
    </lineage>
</organism>
<dbReference type="RefSeq" id="WP_121178315.1">
    <property type="nucleotide sequence ID" value="NZ_JAMWHJ010000003.1"/>
</dbReference>
<dbReference type="InterPro" id="IPR012674">
    <property type="entry name" value="Calycin"/>
</dbReference>
<comment type="caution">
    <text evidence="1">The sequence shown here is derived from an EMBL/GenBank/DDBJ whole genome shotgun (WGS) entry which is preliminary data.</text>
</comment>
<dbReference type="Gene3D" id="2.40.128.20">
    <property type="match status" value="1"/>
</dbReference>
<dbReference type="InterPro" id="IPR015231">
    <property type="entry name" value="DUF1934"/>
</dbReference>
<sequence>MAQPPTAPVKLKLITTITHKGQKPEKIELWSTGTIMRKRDQVYLQYEEILEDKKMKTTLRFGENDAIIMRNGDIKMRLPFTLHAFQRGHYEAAFGTMPIMTLTKKMAFDEAEDGSNSGRFFVHYELLAGDESVGDYVLELTYTEGTE</sequence>
<dbReference type="Pfam" id="PF09148">
    <property type="entry name" value="DUF1934"/>
    <property type="match status" value="1"/>
</dbReference>
<protein>
    <submittedName>
        <fullName evidence="1">DUF1934 domain-containing protein</fullName>
    </submittedName>
</protein>
<keyword evidence="2" id="KW-1185">Reference proteome</keyword>
<gene>
    <name evidence="1" type="ORF">AAF454_04620</name>
</gene>
<reference evidence="1 2" key="1">
    <citation type="submission" date="2024-04" db="EMBL/GenBank/DDBJ databases">
        <authorList>
            <person name="Wu Y.S."/>
            <person name="Zhang L."/>
        </authorList>
    </citation>
    <scope>NUCLEOTIDE SEQUENCE [LARGE SCALE GENOMIC DNA]</scope>
    <source>
        <strain evidence="1 2">KG-01</strain>
    </source>
</reference>
<dbReference type="SUPFAM" id="SSF50814">
    <property type="entry name" value="Lipocalins"/>
    <property type="match status" value="1"/>
</dbReference>
<evidence type="ECO:0000313" key="2">
    <source>
        <dbReference type="Proteomes" id="UP001398420"/>
    </source>
</evidence>
<dbReference type="Proteomes" id="UP001398420">
    <property type="component" value="Unassembled WGS sequence"/>
</dbReference>
<dbReference type="EMBL" id="JBCEWA010000003">
    <property type="protein sequence ID" value="MEL5987692.1"/>
    <property type="molecule type" value="Genomic_DNA"/>
</dbReference>
<evidence type="ECO:0000313" key="1">
    <source>
        <dbReference type="EMBL" id="MEL5987692.1"/>
    </source>
</evidence>
<proteinExistence type="predicted"/>
<accession>A0ABU9LJ23</accession>
<name>A0ABU9LJ23_9BACL</name>